<evidence type="ECO:0000313" key="3">
    <source>
        <dbReference type="Proteomes" id="UP000193648"/>
    </source>
</evidence>
<name>A0A1Y2GQC6_9FUNG</name>
<sequence>MSPIVDSQRNQSISNGNADTTTATIKQTFARIHSKLMIRPEESLPRDQSSAATLARLNNTIQVTRAVWNQLCGDGRGHAADINGSVPVAIVVSHDSFQMHLTEDTPKPLMTAIISRAVPLISSIDGYMPESTESECFVTAEFVRTYMPLIGLENQTQITIQKTDLIVLDEIILAATTPEAYEIISTGLFHCSKRFLLFLQQSL</sequence>
<dbReference type="RefSeq" id="XP_021882265.1">
    <property type="nucleotide sequence ID" value="XM_022027272.1"/>
</dbReference>
<dbReference type="InParanoid" id="A0A1Y2GQC6"/>
<keyword evidence="3" id="KW-1185">Reference proteome</keyword>
<dbReference type="OrthoDB" id="10607449at2759"/>
<dbReference type="AlphaFoldDB" id="A0A1Y2GQC6"/>
<dbReference type="Proteomes" id="UP000193648">
    <property type="component" value="Unassembled WGS sequence"/>
</dbReference>
<organism evidence="2 3">
    <name type="scientific">Lobosporangium transversale</name>
    <dbReference type="NCBI Taxonomy" id="64571"/>
    <lineage>
        <taxon>Eukaryota</taxon>
        <taxon>Fungi</taxon>
        <taxon>Fungi incertae sedis</taxon>
        <taxon>Mucoromycota</taxon>
        <taxon>Mortierellomycotina</taxon>
        <taxon>Mortierellomycetes</taxon>
        <taxon>Mortierellales</taxon>
        <taxon>Mortierellaceae</taxon>
        <taxon>Lobosporangium</taxon>
    </lineage>
</organism>
<proteinExistence type="predicted"/>
<dbReference type="GeneID" id="33569115"/>
<accession>A0A1Y2GQC6</accession>
<reference evidence="2 3" key="1">
    <citation type="submission" date="2016-07" db="EMBL/GenBank/DDBJ databases">
        <title>Pervasive Adenine N6-methylation of Active Genes in Fungi.</title>
        <authorList>
            <consortium name="DOE Joint Genome Institute"/>
            <person name="Mondo S.J."/>
            <person name="Dannebaum R.O."/>
            <person name="Kuo R.C."/>
            <person name="Labutti K."/>
            <person name="Haridas S."/>
            <person name="Kuo A."/>
            <person name="Salamov A."/>
            <person name="Ahrendt S.R."/>
            <person name="Lipzen A."/>
            <person name="Sullivan W."/>
            <person name="Andreopoulos W.B."/>
            <person name="Clum A."/>
            <person name="Lindquist E."/>
            <person name="Daum C."/>
            <person name="Ramamoorthy G.K."/>
            <person name="Gryganskyi A."/>
            <person name="Culley D."/>
            <person name="Magnuson J.K."/>
            <person name="James T.Y."/>
            <person name="O'Malley M.A."/>
            <person name="Stajich J.E."/>
            <person name="Spatafora J.W."/>
            <person name="Visel A."/>
            <person name="Grigoriev I.V."/>
        </authorList>
    </citation>
    <scope>NUCLEOTIDE SEQUENCE [LARGE SCALE GENOMIC DNA]</scope>
    <source>
        <strain evidence="2 3">NRRL 3116</strain>
    </source>
</reference>
<comment type="caution">
    <text evidence="2">The sequence shown here is derived from an EMBL/GenBank/DDBJ whole genome shotgun (WGS) entry which is preliminary data.</text>
</comment>
<gene>
    <name evidence="2" type="ORF">BCR41DRAFT_380681</name>
</gene>
<evidence type="ECO:0000256" key="1">
    <source>
        <dbReference type="SAM" id="MobiDB-lite"/>
    </source>
</evidence>
<evidence type="ECO:0000313" key="2">
    <source>
        <dbReference type="EMBL" id="ORZ19097.1"/>
    </source>
</evidence>
<protein>
    <submittedName>
        <fullName evidence="2">Uncharacterized protein</fullName>
    </submittedName>
</protein>
<dbReference type="EMBL" id="MCFF01000014">
    <property type="protein sequence ID" value="ORZ19097.1"/>
    <property type="molecule type" value="Genomic_DNA"/>
</dbReference>
<feature type="region of interest" description="Disordered" evidence="1">
    <location>
        <begin position="1"/>
        <end position="20"/>
    </location>
</feature>